<protein>
    <submittedName>
        <fullName evidence="2">Uncharacterized protein</fullName>
    </submittedName>
</protein>
<dbReference type="EMBL" id="JARYGX010000021">
    <property type="protein sequence ID" value="MDH7453575.1"/>
    <property type="molecule type" value="Genomic_DNA"/>
</dbReference>
<organism evidence="2 3">
    <name type="scientific">Luteimonas composti</name>
    <dbReference type="NCBI Taxonomy" id="398257"/>
    <lineage>
        <taxon>Bacteria</taxon>
        <taxon>Pseudomonadati</taxon>
        <taxon>Pseudomonadota</taxon>
        <taxon>Gammaproteobacteria</taxon>
        <taxon>Lysobacterales</taxon>
        <taxon>Lysobacteraceae</taxon>
        <taxon>Luteimonas</taxon>
    </lineage>
</organism>
<dbReference type="Proteomes" id="UP001160550">
    <property type="component" value="Unassembled WGS sequence"/>
</dbReference>
<name>A0ABT6MT18_9GAMM</name>
<evidence type="ECO:0000313" key="2">
    <source>
        <dbReference type="EMBL" id="MDH7453575.1"/>
    </source>
</evidence>
<keyword evidence="1" id="KW-0472">Membrane</keyword>
<reference evidence="2" key="1">
    <citation type="journal article" date="2007" name="Int. J. Syst. Evol. Microbiol.">
        <title>Luteimonas composti sp. nov., a moderately thermophilic bacterium isolated from food waste.</title>
        <authorList>
            <person name="Young C.C."/>
            <person name="Kampfer P."/>
            <person name="Chen W.M."/>
            <person name="Yen W.S."/>
            <person name="Arun A.B."/>
            <person name="Lai W.A."/>
            <person name="Shen F.T."/>
            <person name="Rekha P.D."/>
            <person name="Lin K.Y."/>
            <person name="Chou J.H."/>
        </authorList>
    </citation>
    <scope>NUCLEOTIDE SEQUENCE</scope>
    <source>
        <strain evidence="2">CC-YY355</strain>
    </source>
</reference>
<reference evidence="2" key="2">
    <citation type="submission" date="2023-04" db="EMBL/GenBank/DDBJ databases">
        <authorList>
            <person name="Sun J.-Q."/>
        </authorList>
    </citation>
    <scope>NUCLEOTIDE SEQUENCE</scope>
    <source>
        <strain evidence="2">CC-YY355</strain>
    </source>
</reference>
<accession>A0ABT6MT18</accession>
<keyword evidence="1" id="KW-0812">Transmembrane</keyword>
<dbReference type="RefSeq" id="WP_280942794.1">
    <property type="nucleotide sequence ID" value="NZ_JARYGX010000021.1"/>
</dbReference>
<evidence type="ECO:0000256" key="1">
    <source>
        <dbReference type="SAM" id="Phobius"/>
    </source>
</evidence>
<feature type="transmembrane region" description="Helical" evidence="1">
    <location>
        <begin position="12"/>
        <end position="29"/>
    </location>
</feature>
<gene>
    <name evidence="2" type="ORF">QF205_10925</name>
</gene>
<sequence>MDSKLAKIAVRIFVWLAPFVFAGFAWFITSQLHDIKTLQTEQTNKLQGVTGDVQVINAKLDSGVIWRITELERRVNTVEAAQKTP</sequence>
<keyword evidence="1" id="KW-1133">Transmembrane helix</keyword>
<evidence type="ECO:0000313" key="3">
    <source>
        <dbReference type="Proteomes" id="UP001160550"/>
    </source>
</evidence>
<keyword evidence="3" id="KW-1185">Reference proteome</keyword>
<proteinExistence type="predicted"/>
<comment type="caution">
    <text evidence="2">The sequence shown here is derived from an EMBL/GenBank/DDBJ whole genome shotgun (WGS) entry which is preliminary data.</text>
</comment>